<dbReference type="AlphaFoldDB" id="A0AAW1DXN1"/>
<keyword evidence="3" id="KW-1185">Reference proteome</keyword>
<feature type="region of interest" description="Disordered" evidence="1">
    <location>
        <begin position="26"/>
        <end position="115"/>
    </location>
</feature>
<sequence length="115" mass="13002">MESVSRKSCLLRLRETCPFRRLRRQTYDVSSAKPSPIGLYWNNKEGPPTGDQPMSTVYTEPLPPPSRCHSVRSHHQSEAAAGVVMENQQNPEDTADDFMDLDDDIDPETGERAQQ</sequence>
<evidence type="ECO:0000256" key="1">
    <source>
        <dbReference type="SAM" id="MobiDB-lite"/>
    </source>
</evidence>
<feature type="compositionally biased region" description="Acidic residues" evidence="1">
    <location>
        <begin position="93"/>
        <end position="108"/>
    </location>
</feature>
<name>A0AAW1DXN1_ZOAVI</name>
<dbReference type="Proteomes" id="UP001488805">
    <property type="component" value="Unassembled WGS sequence"/>
</dbReference>
<protein>
    <submittedName>
        <fullName evidence="2">Uncharacterized protein</fullName>
    </submittedName>
</protein>
<comment type="caution">
    <text evidence="2">The sequence shown here is derived from an EMBL/GenBank/DDBJ whole genome shotgun (WGS) entry which is preliminary data.</text>
</comment>
<reference evidence="2 3" key="1">
    <citation type="journal article" date="2024" name="Genome Biol. Evol.">
        <title>Chromosome-level genome assembly of the viviparous eelpout Zoarces viviparus.</title>
        <authorList>
            <person name="Fuhrmann N."/>
            <person name="Brasseur M.V."/>
            <person name="Bakowski C.E."/>
            <person name="Podsiadlowski L."/>
            <person name="Prost S."/>
            <person name="Krehenwinkel H."/>
            <person name="Mayer C."/>
        </authorList>
    </citation>
    <scope>NUCLEOTIDE SEQUENCE [LARGE SCALE GENOMIC DNA]</scope>
    <source>
        <strain evidence="2">NO-MEL_2022_Ind0_liver</strain>
    </source>
</reference>
<evidence type="ECO:0000313" key="2">
    <source>
        <dbReference type="EMBL" id="KAK9514467.1"/>
    </source>
</evidence>
<dbReference type="EMBL" id="JBCEZU010000597">
    <property type="protein sequence ID" value="KAK9514467.1"/>
    <property type="molecule type" value="Genomic_DNA"/>
</dbReference>
<organism evidence="2 3">
    <name type="scientific">Zoarces viviparus</name>
    <name type="common">Viviparous eelpout</name>
    <name type="synonym">Blennius viviparus</name>
    <dbReference type="NCBI Taxonomy" id="48416"/>
    <lineage>
        <taxon>Eukaryota</taxon>
        <taxon>Metazoa</taxon>
        <taxon>Chordata</taxon>
        <taxon>Craniata</taxon>
        <taxon>Vertebrata</taxon>
        <taxon>Euteleostomi</taxon>
        <taxon>Actinopterygii</taxon>
        <taxon>Neopterygii</taxon>
        <taxon>Teleostei</taxon>
        <taxon>Neoteleostei</taxon>
        <taxon>Acanthomorphata</taxon>
        <taxon>Eupercaria</taxon>
        <taxon>Perciformes</taxon>
        <taxon>Cottioidei</taxon>
        <taxon>Zoarcales</taxon>
        <taxon>Zoarcidae</taxon>
        <taxon>Zoarcinae</taxon>
        <taxon>Zoarces</taxon>
    </lineage>
</organism>
<evidence type="ECO:0000313" key="3">
    <source>
        <dbReference type="Proteomes" id="UP001488805"/>
    </source>
</evidence>
<accession>A0AAW1DXN1</accession>
<proteinExistence type="predicted"/>
<gene>
    <name evidence="2" type="ORF">VZT92_027932</name>
</gene>